<evidence type="ECO:0000313" key="3">
    <source>
        <dbReference type="Proteomes" id="UP000503399"/>
    </source>
</evidence>
<dbReference type="SUPFAM" id="SSF54909">
    <property type="entry name" value="Dimeric alpha+beta barrel"/>
    <property type="match status" value="1"/>
</dbReference>
<dbReference type="Proteomes" id="UP000503399">
    <property type="component" value="Chromosome"/>
</dbReference>
<gene>
    <name evidence="2" type="ORF">R50_1598</name>
</gene>
<protein>
    <submittedName>
        <fullName evidence="2">Stress-response A/B barrel domain-containing protein</fullName>
    </submittedName>
</protein>
<dbReference type="PROSITE" id="PS51502">
    <property type="entry name" value="S_R_A_B_BARREL"/>
    <property type="match status" value="1"/>
</dbReference>
<dbReference type="SMART" id="SM00886">
    <property type="entry name" value="Dabb"/>
    <property type="match status" value="1"/>
</dbReference>
<keyword evidence="3" id="KW-1185">Reference proteome</keyword>
<evidence type="ECO:0000313" key="2">
    <source>
        <dbReference type="EMBL" id="CAB1129099.1"/>
    </source>
</evidence>
<dbReference type="Pfam" id="PF07876">
    <property type="entry name" value="Dabb"/>
    <property type="match status" value="1"/>
</dbReference>
<name>A0A6F8ZHE7_9FIRM</name>
<dbReference type="AlphaFoldDB" id="A0A6F8ZHE7"/>
<dbReference type="EMBL" id="LR778114">
    <property type="protein sequence ID" value="CAB1129099.1"/>
    <property type="molecule type" value="Genomic_DNA"/>
</dbReference>
<dbReference type="InterPro" id="IPR011008">
    <property type="entry name" value="Dimeric_a/b-barrel"/>
</dbReference>
<sequence length="101" mass="11611">MNRMIHHLIVFNTRPDVPEAVCHDMASRAREVLTRIPGVRGVSFGVADAPQPAYRYLLVVEFAHQDVIRSYRDHPLHGTFADHMFRPLAVDPITMDYRMVV</sequence>
<evidence type="ECO:0000259" key="1">
    <source>
        <dbReference type="PROSITE" id="PS51502"/>
    </source>
</evidence>
<dbReference type="InterPro" id="IPR013097">
    <property type="entry name" value="Dabb"/>
</dbReference>
<dbReference type="Gene3D" id="3.30.70.100">
    <property type="match status" value="1"/>
</dbReference>
<proteinExistence type="predicted"/>
<organism evidence="2 3">
    <name type="scientific">Candidatus Hydrogenisulfobacillus filiaventi</name>
    <dbReference type="NCBI Taxonomy" id="2707344"/>
    <lineage>
        <taxon>Bacteria</taxon>
        <taxon>Bacillati</taxon>
        <taxon>Bacillota</taxon>
        <taxon>Clostridia</taxon>
        <taxon>Eubacteriales</taxon>
        <taxon>Clostridiales Family XVII. Incertae Sedis</taxon>
        <taxon>Candidatus Hydrogenisulfobacillus</taxon>
    </lineage>
</organism>
<dbReference type="KEGG" id="hfv:R50_1598"/>
<feature type="domain" description="Stress-response A/B barrel" evidence="1">
    <location>
        <begin position="5"/>
        <end position="97"/>
    </location>
</feature>
<accession>A0A6F8ZHE7</accession>
<reference evidence="2 3" key="1">
    <citation type="submission" date="2020-02" db="EMBL/GenBank/DDBJ databases">
        <authorList>
            <person name="Hogendoorn C."/>
        </authorList>
    </citation>
    <scope>NUCLEOTIDE SEQUENCE [LARGE SCALE GENOMIC DNA]</scope>
    <source>
        <strain evidence="2">R501</strain>
    </source>
</reference>